<protein>
    <submittedName>
        <fullName evidence="1">Uncharacterized protein</fullName>
    </submittedName>
</protein>
<dbReference type="EMBL" id="KV875098">
    <property type="protein sequence ID" value="OIW28429.1"/>
    <property type="molecule type" value="Genomic_DNA"/>
</dbReference>
<gene>
    <name evidence="1" type="ORF">CONLIGDRAFT_377096</name>
</gene>
<dbReference type="AlphaFoldDB" id="A0A1J7IM21"/>
<evidence type="ECO:0000313" key="1">
    <source>
        <dbReference type="EMBL" id="OIW28429.1"/>
    </source>
</evidence>
<keyword evidence="2" id="KW-1185">Reference proteome</keyword>
<dbReference type="Proteomes" id="UP000182658">
    <property type="component" value="Unassembled WGS sequence"/>
</dbReference>
<dbReference type="InParanoid" id="A0A1J7IM21"/>
<proteinExistence type="predicted"/>
<reference evidence="1 2" key="1">
    <citation type="submission" date="2016-10" db="EMBL/GenBank/DDBJ databases">
        <title>Draft genome sequence of Coniochaeta ligniaria NRRL30616, a lignocellulolytic fungus for bioabatement of inhibitors in plant biomass hydrolysates.</title>
        <authorList>
            <consortium name="DOE Joint Genome Institute"/>
            <person name="Jimenez D.J."/>
            <person name="Hector R.E."/>
            <person name="Riley R."/>
            <person name="Sun H."/>
            <person name="Grigoriev I.V."/>
            <person name="Van Elsas J.D."/>
            <person name="Nichols N.N."/>
        </authorList>
    </citation>
    <scope>NUCLEOTIDE SEQUENCE [LARGE SCALE GENOMIC DNA]</scope>
    <source>
        <strain evidence="1 2">NRRL 30616</strain>
    </source>
</reference>
<name>A0A1J7IM21_9PEZI</name>
<accession>A0A1J7IM21</accession>
<sequence length="158" mass="18293">MRKHLLLSFVLFASRGTKRCGNVGLLTISIVEVGMQLTHLKCCLMQYAWPAGLFSYSYIMFANSIILCSSHPVKEVLDRVITSMLGILTERRKCFPNLLFTRRTRPDSKYLELWRRCILMILRLLGSKQHVARGRVPCLQTLNSHQFRCDIARTPRYS</sequence>
<organism evidence="1 2">
    <name type="scientific">Coniochaeta ligniaria NRRL 30616</name>
    <dbReference type="NCBI Taxonomy" id="1408157"/>
    <lineage>
        <taxon>Eukaryota</taxon>
        <taxon>Fungi</taxon>
        <taxon>Dikarya</taxon>
        <taxon>Ascomycota</taxon>
        <taxon>Pezizomycotina</taxon>
        <taxon>Sordariomycetes</taxon>
        <taxon>Sordariomycetidae</taxon>
        <taxon>Coniochaetales</taxon>
        <taxon>Coniochaetaceae</taxon>
        <taxon>Coniochaeta</taxon>
    </lineage>
</organism>
<evidence type="ECO:0000313" key="2">
    <source>
        <dbReference type="Proteomes" id="UP000182658"/>
    </source>
</evidence>